<keyword evidence="7 10" id="KW-0406">Ion transport</keyword>
<feature type="transmembrane region" description="Helical" evidence="10">
    <location>
        <begin position="40"/>
        <end position="62"/>
    </location>
</feature>
<dbReference type="RefSeq" id="WP_114402649.1">
    <property type="nucleotide sequence ID" value="NZ_QPGB01000002.1"/>
</dbReference>
<dbReference type="GO" id="GO:0005886">
    <property type="term" value="C:plasma membrane"/>
    <property type="evidence" value="ECO:0007669"/>
    <property type="project" value="UniProtKB-SubCell"/>
</dbReference>
<dbReference type="AlphaFoldDB" id="A0A368L4X5"/>
<evidence type="ECO:0000313" key="11">
    <source>
        <dbReference type="EMBL" id="RCS58565.1"/>
    </source>
</evidence>
<feature type="transmembrane region" description="Helical" evidence="10">
    <location>
        <begin position="82"/>
        <end position="106"/>
    </location>
</feature>
<dbReference type="Pfam" id="PF01741">
    <property type="entry name" value="MscL"/>
    <property type="match status" value="1"/>
</dbReference>
<keyword evidence="9 10" id="KW-0407">Ion channel</keyword>
<keyword evidence="4 10" id="KW-1003">Cell membrane</keyword>
<dbReference type="NCBIfam" id="NF001843">
    <property type="entry name" value="PRK00567.1-4"/>
    <property type="match status" value="1"/>
</dbReference>
<gene>
    <name evidence="10" type="primary">mscL</name>
    <name evidence="11" type="ORF">DU000_07100</name>
</gene>
<dbReference type="OrthoDB" id="9810350at2"/>
<evidence type="ECO:0000313" key="12">
    <source>
        <dbReference type="Proteomes" id="UP000252357"/>
    </source>
</evidence>
<keyword evidence="5 10" id="KW-0812">Transmembrane</keyword>
<comment type="function">
    <text evidence="10">Channel that opens in response to stretch forces in the membrane lipid bilayer. May participate in the regulation of osmotic pressure changes within the cell.</text>
</comment>
<dbReference type="PANTHER" id="PTHR30266:SF2">
    <property type="entry name" value="LARGE-CONDUCTANCE MECHANOSENSITIVE CHANNEL"/>
    <property type="match status" value="1"/>
</dbReference>
<sequence length="144" mass="15441">MSLVREFREFAVKGNVIDLAVGVIIGAAFGKIVDSLVSDVIMPIVGLVFGKLDFSNLFLVLGEAPAGTAMTLDALRKAGVPVLAYGSFLTIVVNFIILAFIIFMMVKQVNRLKREEPAAAPAAPAPTPEDIVLLREIRDSLKKG</sequence>
<dbReference type="SUPFAM" id="SSF81330">
    <property type="entry name" value="Gated mechanosensitive channel"/>
    <property type="match status" value="1"/>
</dbReference>
<reference evidence="11 12" key="1">
    <citation type="journal article" date="2018" name="Int. J. Syst. Evol. Microbiol.">
        <title>Parvibium lacunae gen. nov., sp. nov., a new member of the family Alcaligenaceae isolated from a freshwater pond.</title>
        <authorList>
            <person name="Chen W.M."/>
            <person name="Xie P.B."/>
            <person name="Hsu M.Y."/>
            <person name="Sheu S.Y."/>
        </authorList>
    </citation>
    <scope>NUCLEOTIDE SEQUENCE [LARGE SCALE GENOMIC DNA]</scope>
    <source>
        <strain evidence="11 12">KMB9</strain>
    </source>
</reference>
<dbReference type="EMBL" id="QPGB01000002">
    <property type="protein sequence ID" value="RCS58565.1"/>
    <property type="molecule type" value="Genomic_DNA"/>
</dbReference>
<protein>
    <recommendedName>
        <fullName evidence="10">Large-conductance mechanosensitive channel</fullName>
    </recommendedName>
</protein>
<dbReference type="Gene3D" id="1.10.1200.120">
    <property type="entry name" value="Large-conductance mechanosensitive channel, MscL, domain 1"/>
    <property type="match status" value="1"/>
</dbReference>
<accession>A0A368L4X5</accession>
<dbReference type="GO" id="GO:0008381">
    <property type="term" value="F:mechanosensitive monoatomic ion channel activity"/>
    <property type="evidence" value="ECO:0007669"/>
    <property type="project" value="UniProtKB-UniRule"/>
</dbReference>
<keyword evidence="10" id="KW-0997">Cell inner membrane</keyword>
<dbReference type="NCBIfam" id="NF010557">
    <property type="entry name" value="PRK13952.1"/>
    <property type="match status" value="1"/>
</dbReference>
<dbReference type="Proteomes" id="UP000252357">
    <property type="component" value="Unassembled WGS sequence"/>
</dbReference>
<organism evidence="11 12">
    <name type="scientific">Parvibium lacunae</name>
    <dbReference type="NCBI Taxonomy" id="1888893"/>
    <lineage>
        <taxon>Bacteria</taxon>
        <taxon>Pseudomonadati</taxon>
        <taxon>Pseudomonadota</taxon>
        <taxon>Betaproteobacteria</taxon>
        <taxon>Burkholderiales</taxon>
        <taxon>Alcaligenaceae</taxon>
        <taxon>Parvibium</taxon>
    </lineage>
</organism>
<comment type="similarity">
    <text evidence="2 10">Belongs to the MscL family.</text>
</comment>
<evidence type="ECO:0000256" key="3">
    <source>
        <dbReference type="ARBA" id="ARBA00022448"/>
    </source>
</evidence>
<evidence type="ECO:0000256" key="10">
    <source>
        <dbReference type="HAMAP-Rule" id="MF_00115"/>
    </source>
</evidence>
<dbReference type="InterPro" id="IPR001185">
    <property type="entry name" value="MS_channel"/>
</dbReference>
<evidence type="ECO:0000256" key="6">
    <source>
        <dbReference type="ARBA" id="ARBA00022989"/>
    </source>
</evidence>
<name>A0A368L4X5_9BURK</name>
<dbReference type="PRINTS" id="PR01264">
    <property type="entry name" value="MECHCHANNEL"/>
</dbReference>
<evidence type="ECO:0000256" key="1">
    <source>
        <dbReference type="ARBA" id="ARBA00004651"/>
    </source>
</evidence>
<dbReference type="InterPro" id="IPR036019">
    <property type="entry name" value="MscL_channel"/>
</dbReference>
<comment type="caution">
    <text evidence="11">The sequence shown here is derived from an EMBL/GenBank/DDBJ whole genome shotgun (WGS) entry which is preliminary data.</text>
</comment>
<evidence type="ECO:0000256" key="7">
    <source>
        <dbReference type="ARBA" id="ARBA00023065"/>
    </source>
</evidence>
<dbReference type="PANTHER" id="PTHR30266">
    <property type="entry name" value="MECHANOSENSITIVE CHANNEL MSCL"/>
    <property type="match status" value="1"/>
</dbReference>
<dbReference type="PROSITE" id="PS01327">
    <property type="entry name" value="MSCL"/>
    <property type="match status" value="1"/>
</dbReference>
<keyword evidence="6 10" id="KW-1133">Transmembrane helix</keyword>
<evidence type="ECO:0000256" key="2">
    <source>
        <dbReference type="ARBA" id="ARBA00007254"/>
    </source>
</evidence>
<keyword evidence="12" id="KW-1185">Reference proteome</keyword>
<evidence type="ECO:0000256" key="4">
    <source>
        <dbReference type="ARBA" id="ARBA00022475"/>
    </source>
</evidence>
<dbReference type="NCBIfam" id="TIGR00220">
    <property type="entry name" value="mscL"/>
    <property type="match status" value="1"/>
</dbReference>
<dbReference type="InterPro" id="IPR019823">
    <property type="entry name" value="Mechanosensitive_channel_CS"/>
</dbReference>
<evidence type="ECO:0000256" key="5">
    <source>
        <dbReference type="ARBA" id="ARBA00022692"/>
    </source>
</evidence>
<keyword evidence="8 10" id="KW-0472">Membrane</keyword>
<comment type="subunit">
    <text evidence="10">Homopentamer.</text>
</comment>
<proteinExistence type="inferred from homology"/>
<comment type="subcellular location">
    <subcellularLocation>
        <location evidence="10">Cell inner membrane</location>
        <topology evidence="10">Multi-pass membrane protein</topology>
    </subcellularLocation>
    <subcellularLocation>
        <location evidence="1">Cell membrane</location>
        <topology evidence="1">Multi-pass membrane protein</topology>
    </subcellularLocation>
</comment>
<dbReference type="HAMAP" id="MF_00115">
    <property type="entry name" value="MscL"/>
    <property type="match status" value="1"/>
</dbReference>
<feature type="transmembrane region" description="Helical" evidence="10">
    <location>
        <begin position="12"/>
        <end position="33"/>
    </location>
</feature>
<evidence type="ECO:0000256" key="8">
    <source>
        <dbReference type="ARBA" id="ARBA00023136"/>
    </source>
</evidence>
<keyword evidence="3 10" id="KW-0813">Transport</keyword>
<dbReference type="InterPro" id="IPR037673">
    <property type="entry name" value="MSC/AndL"/>
</dbReference>
<evidence type="ECO:0000256" key="9">
    <source>
        <dbReference type="ARBA" id="ARBA00023303"/>
    </source>
</evidence>